<keyword evidence="9 10" id="KW-0342">GTP-binding</keyword>
<feature type="binding site" evidence="10">
    <location>
        <position position="281"/>
    </location>
    <ligand>
        <name>K(+)</name>
        <dbReference type="ChEBI" id="CHEBI:29103"/>
    </ligand>
</feature>
<evidence type="ECO:0000256" key="10">
    <source>
        <dbReference type="HAMAP-Rule" id="MF_00379"/>
    </source>
</evidence>
<dbReference type="HAMAP" id="MF_00379">
    <property type="entry name" value="GTPase_MnmE"/>
    <property type="match status" value="1"/>
</dbReference>
<dbReference type="GO" id="GO:0030488">
    <property type="term" value="P:tRNA methylation"/>
    <property type="evidence" value="ECO:0007669"/>
    <property type="project" value="TreeGrafter"/>
</dbReference>
<keyword evidence="8 10" id="KW-0630">Potassium</keyword>
<dbReference type="Gene3D" id="1.20.120.430">
    <property type="entry name" value="tRNA modification GTPase MnmE domain 2"/>
    <property type="match status" value="1"/>
</dbReference>
<comment type="subcellular location">
    <subcellularLocation>
        <location evidence="10">Cytoplasm</location>
    </subcellularLocation>
</comment>
<reference evidence="13 14" key="1">
    <citation type="submission" date="2016-10" db="EMBL/GenBank/DDBJ databases">
        <authorList>
            <person name="de Groot N.N."/>
        </authorList>
    </citation>
    <scope>NUCLEOTIDE SEQUENCE [LARGE SCALE GENOMIC DNA]</scope>
    <source>
        <strain evidence="13 14">DSM 2895</strain>
    </source>
</reference>
<dbReference type="PROSITE" id="PS51709">
    <property type="entry name" value="G_TRME"/>
    <property type="match status" value="1"/>
</dbReference>
<dbReference type="GO" id="GO:0005525">
    <property type="term" value="F:GTP binding"/>
    <property type="evidence" value="ECO:0007669"/>
    <property type="project" value="UniProtKB-UniRule"/>
</dbReference>
<dbReference type="InterPro" id="IPR031168">
    <property type="entry name" value="G_TrmE"/>
</dbReference>
<dbReference type="AlphaFoldDB" id="A0A1G8ZU27"/>
<keyword evidence="2 10" id="KW-0963">Cytoplasm</keyword>
<dbReference type="InterPro" id="IPR025867">
    <property type="entry name" value="MnmE_helical"/>
</dbReference>
<dbReference type="NCBIfam" id="NF003661">
    <property type="entry name" value="PRK05291.1-3"/>
    <property type="match status" value="1"/>
</dbReference>
<dbReference type="Pfam" id="PF01926">
    <property type="entry name" value="MMR_HSR1"/>
    <property type="match status" value="1"/>
</dbReference>
<keyword evidence="4 10" id="KW-0479">Metal-binding</keyword>
<comment type="caution">
    <text evidence="10">Lacks conserved residue(s) required for the propagation of feature annotation.</text>
</comment>
<dbReference type="PANTHER" id="PTHR42714:SF2">
    <property type="entry name" value="TRNA MODIFICATION GTPASE GTPBP3, MITOCHONDRIAL"/>
    <property type="match status" value="1"/>
</dbReference>
<dbReference type="GO" id="GO:0046872">
    <property type="term" value="F:metal ion binding"/>
    <property type="evidence" value="ECO:0007669"/>
    <property type="project" value="UniProtKB-KW"/>
</dbReference>
<dbReference type="Gene3D" id="3.40.50.300">
    <property type="entry name" value="P-loop containing nucleotide triphosphate hydrolases"/>
    <property type="match status" value="1"/>
</dbReference>
<dbReference type="Pfam" id="PF10396">
    <property type="entry name" value="TrmE_N"/>
    <property type="match status" value="1"/>
</dbReference>
<evidence type="ECO:0000256" key="9">
    <source>
        <dbReference type="ARBA" id="ARBA00023134"/>
    </source>
</evidence>
<feature type="domain" description="TrmE-type G" evidence="12">
    <location>
        <begin position="271"/>
        <end position="430"/>
    </location>
</feature>
<comment type="subunit">
    <text evidence="10">Homodimer. Heterotetramer of two MnmE and two MnmG subunits.</text>
</comment>
<dbReference type="GO" id="GO:0002098">
    <property type="term" value="P:tRNA wobble uridine modification"/>
    <property type="evidence" value="ECO:0007669"/>
    <property type="project" value="TreeGrafter"/>
</dbReference>
<dbReference type="PANTHER" id="PTHR42714">
    <property type="entry name" value="TRNA MODIFICATION GTPASE GTPBP3"/>
    <property type="match status" value="1"/>
</dbReference>
<feature type="binding site" evidence="10">
    <location>
        <position position="509"/>
    </location>
    <ligand>
        <name>(6S)-5-formyl-5,6,7,8-tetrahydrofolate</name>
        <dbReference type="ChEBI" id="CHEBI:57457"/>
    </ligand>
</feature>
<evidence type="ECO:0000259" key="12">
    <source>
        <dbReference type="PROSITE" id="PS51709"/>
    </source>
</evidence>
<dbReference type="SUPFAM" id="SSF52540">
    <property type="entry name" value="P-loop containing nucleoside triphosphate hydrolases"/>
    <property type="match status" value="1"/>
</dbReference>
<evidence type="ECO:0000256" key="3">
    <source>
        <dbReference type="ARBA" id="ARBA00022694"/>
    </source>
</evidence>
<dbReference type="Gene3D" id="3.30.1360.120">
    <property type="entry name" value="Probable tRNA modification gtpase trme, domain 1"/>
    <property type="match status" value="1"/>
</dbReference>
<evidence type="ECO:0000256" key="6">
    <source>
        <dbReference type="ARBA" id="ARBA00022801"/>
    </source>
</evidence>
<evidence type="ECO:0000256" key="11">
    <source>
        <dbReference type="RuleBase" id="RU003313"/>
    </source>
</evidence>
<dbReference type="EC" id="3.6.-.-" evidence="10"/>
<dbReference type="CDD" id="cd14858">
    <property type="entry name" value="TrmE_N"/>
    <property type="match status" value="1"/>
</dbReference>
<keyword evidence="3 10" id="KW-0819">tRNA processing</keyword>
<dbReference type="InterPro" id="IPR027368">
    <property type="entry name" value="MnmE_dom2"/>
</dbReference>
<evidence type="ECO:0000256" key="4">
    <source>
        <dbReference type="ARBA" id="ARBA00022723"/>
    </source>
</evidence>
<dbReference type="NCBIfam" id="TIGR00231">
    <property type="entry name" value="small_GTP"/>
    <property type="match status" value="1"/>
</dbReference>
<proteinExistence type="inferred from homology"/>
<evidence type="ECO:0000256" key="2">
    <source>
        <dbReference type="ARBA" id="ARBA00022490"/>
    </source>
</evidence>
<gene>
    <name evidence="10" type="primary">mnmE</name>
    <name evidence="10" type="synonym">trmE</name>
    <name evidence="13" type="ORF">SAMN04487909_14242</name>
</gene>
<dbReference type="FunFam" id="3.40.50.300:FF:000494">
    <property type="entry name" value="tRNA modification GTPase MnmE"/>
    <property type="match status" value="1"/>
</dbReference>
<dbReference type="GO" id="GO:0003924">
    <property type="term" value="F:GTPase activity"/>
    <property type="evidence" value="ECO:0007669"/>
    <property type="project" value="UniProtKB-UniRule"/>
</dbReference>
<dbReference type="InterPro" id="IPR027266">
    <property type="entry name" value="TrmE/GcvT-like"/>
</dbReference>
<feature type="binding site" evidence="10">
    <location>
        <position position="285"/>
    </location>
    <ligand>
        <name>Mg(2+)</name>
        <dbReference type="ChEBI" id="CHEBI:18420"/>
    </ligand>
</feature>
<dbReference type="FunFam" id="3.30.1360.120:FF:000003">
    <property type="entry name" value="tRNA modification GTPase MnmE"/>
    <property type="match status" value="1"/>
</dbReference>
<feature type="binding site" evidence="10">
    <location>
        <position position="136"/>
    </location>
    <ligand>
        <name>(6S)-5-formyl-5,6,7,8-tetrahydrofolate</name>
        <dbReference type="ChEBI" id="CHEBI:57457"/>
    </ligand>
</feature>
<dbReference type="InterPro" id="IPR004520">
    <property type="entry name" value="GTPase_MnmE"/>
</dbReference>
<sequence length="509" mass="56753">MEKFPTVLFLWINYRKGARHCISYILKCPQSMVFYTFRESFKKTCLLCGDIKMDFDTIAAVATPLGEGGIAIIRVSGPSAIESVDKIFKGRQRLSTVDTHTIHYGHLVDENGDVLEEVMTTVMKAPRTFTREDVVEVNCHGGIVSVKRVLDLILEQGVRMAEPGEFTKRAFLNGRIDLSQAEAVIDLIRAKTDRAMKVAVNQVQGKLSNLIGKLRHQLIELMAHIEVTIDYPEHDVDDVTRNLLSEKSRWVQDEIAKMLRTAKQGKILREGISTVIVGRPNVGKSSLLNSLLQEVKAIVTDIPGTTRDIIEEYVNVRGVPLRLVDTAGIRDTEDIVERIGVERSREMLSKADLVLLVLNFGEELTDEDRKLLAVVRPMNAIVIVNKTDLPQQIDLDEVRGLAGDLPLVTISVKEEKGIERLEEAIASLFFAGSVQSDDLTYVSNARHIQLLNEAHKTIGEAIEAVESGLPVDMVAFDIRRTWELLGEVIGDAVSDDLIDQIFSQFCLGK</sequence>
<dbReference type="CDD" id="cd04164">
    <property type="entry name" value="trmE"/>
    <property type="match status" value="1"/>
</dbReference>
<feature type="binding site" evidence="10">
    <location>
        <position position="305"/>
    </location>
    <ligand>
        <name>K(+)</name>
        <dbReference type="ChEBI" id="CHEBI:29103"/>
    </ligand>
</feature>
<dbReference type="Proteomes" id="UP000182836">
    <property type="component" value="Unassembled WGS sequence"/>
</dbReference>
<dbReference type="GO" id="GO:0042802">
    <property type="term" value="F:identical protein binding"/>
    <property type="evidence" value="ECO:0007669"/>
    <property type="project" value="UniProtKB-ARBA"/>
</dbReference>
<feature type="binding site" evidence="10">
    <location>
        <position position="300"/>
    </location>
    <ligand>
        <name>K(+)</name>
        <dbReference type="ChEBI" id="CHEBI:29103"/>
    </ligand>
</feature>
<dbReference type="NCBIfam" id="TIGR00450">
    <property type="entry name" value="mnmE_trmE_thdF"/>
    <property type="match status" value="1"/>
</dbReference>
<accession>A0A1G8ZU27</accession>
<evidence type="ECO:0000256" key="7">
    <source>
        <dbReference type="ARBA" id="ARBA00022842"/>
    </source>
</evidence>
<dbReference type="InterPro" id="IPR018948">
    <property type="entry name" value="GTP-bd_TrmE_N"/>
</dbReference>
<feature type="binding site" evidence="10">
    <location>
        <position position="306"/>
    </location>
    <ligand>
        <name>Mg(2+)</name>
        <dbReference type="ChEBI" id="CHEBI:18420"/>
    </ligand>
</feature>
<comment type="cofactor">
    <cofactor evidence="10">
        <name>K(+)</name>
        <dbReference type="ChEBI" id="CHEBI:29103"/>
    </cofactor>
    <text evidence="10">Binds 1 potassium ion per subunit.</text>
</comment>
<dbReference type="InterPro" id="IPR027417">
    <property type="entry name" value="P-loop_NTPase"/>
</dbReference>
<feature type="binding site" evidence="10">
    <location>
        <begin position="300"/>
        <end position="306"/>
    </location>
    <ligand>
        <name>GTP</name>
        <dbReference type="ChEBI" id="CHEBI:37565"/>
    </ligand>
</feature>
<dbReference type="InterPro" id="IPR005225">
    <property type="entry name" value="Small_GTP-bd"/>
</dbReference>
<comment type="function">
    <text evidence="10">Exhibits a very high intrinsic GTPase hydrolysis rate. Involved in the addition of a carboxymethylaminomethyl (cmnm) group at the wobble position (U34) of certain tRNAs, forming tRNA-cmnm(5)s(2)U34.</text>
</comment>
<feature type="binding site" evidence="10">
    <location>
        <position position="175"/>
    </location>
    <ligand>
        <name>(6S)-5-formyl-5,6,7,8-tetrahydrofolate</name>
        <dbReference type="ChEBI" id="CHEBI:57457"/>
    </ligand>
</feature>
<dbReference type="EMBL" id="FNED01000042">
    <property type="protein sequence ID" value="SDK18511.1"/>
    <property type="molecule type" value="Genomic_DNA"/>
</dbReference>
<feature type="binding site" evidence="10">
    <location>
        <position position="302"/>
    </location>
    <ligand>
        <name>K(+)</name>
        <dbReference type="ChEBI" id="CHEBI:29103"/>
    </ligand>
</feature>
<name>A0A1G8ZU27_ANEMI</name>
<evidence type="ECO:0000256" key="8">
    <source>
        <dbReference type="ARBA" id="ARBA00022958"/>
    </source>
</evidence>
<organism evidence="13 14">
    <name type="scientific">Aneurinibacillus migulanus</name>
    <name type="common">Bacillus migulanus</name>
    <dbReference type="NCBI Taxonomy" id="47500"/>
    <lineage>
        <taxon>Bacteria</taxon>
        <taxon>Bacillati</taxon>
        <taxon>Bacillota</taxon>
        <taxon>Bacilli</taxon>
        <taxon>Bacillales</taxon>
        <taxon>Paenibacillaceae</taxon>
        <taxon>Aneurinibacillus group</taxon>
        <taxon>Aneurinibacillus</taxon>
    </lineage>
</organism>
<feature type="binding site" evidence="10">
    <location>
        <begin position="281"/>
        <end position="286"/>
    </location>
    <ligand>
        <name>GTP</name>
        <dbReference type="ChEBI" id="CHEBI:37565"/>
    </ligand>
</feature>
<dbReference type="InterPro" id="IPR006073">
    <property type="entry name" value="GTP-bd"/>
</dbReference>
<dbReference type="GO" id="GO:0005829">
    <property type="term" value="C:cytosol"/>
    <property type="evidence" value="ECO:0007669"/>
    <property type="project" value="TreeGrafter"/>
</dbReference>
<evidence type="ECO:0000313" key="13">
    <source>
        <dbReference type="EMBL" id="SDK18511.1"/>
    </source>
</evidence>
<evidence type="ECO:0000313" key="14">
    <source>
        <dbReference type="Proteomes" id="UP000182836"/>
    </source>
</evidence>
<evidence type="ECO:0000256" key="1">
    <source>
        <dbReference type="ARBA" id="ARBA00011043"/>
    </source>
</evidence>
<keyword evidence="6 10" id="KW-0378">Hydrolase</keyword>
<comment type="similarity">
    <text evidence="1 10 11">Belongs to the TRAFAC class TrmE-Era-EngA-EngB-Septin-like GTPase superfamily. TrmE GTPase family.</text>
</comment>
<dbReference type="SUPFAM" id="SSF116878">
    <property type="entry name" value="TrmE connector domain"/>
    <property type="match status" value="1"/>
</dbReference>
<dbReference type="Pfam" id="PF12631">
    <property type="entry name" value="MnmE_helical"/>
    <property type="match status" value="1"/>
</dbReference>
<keyword evidence="5 10" id="KW-0547">Nucleotide-binding</keyword>
<evidence type="ECO:0000256" key="5">
    <source>
        <dbReference type="ARBA" id="ARBA00022741"/>
    </source>
</evidence>
<protein>
    <recommendedName>
        <fullName evidence="10">tRNA modification GTPase MnmE</fullName>
        <ecNumber evidence="10">3.6.-.-</ecNumber>
    </recommendedName>
</protein>
<feature type="binding site" evidence="10">
    <location>
        <begin position="325"/>
        <end position="328"/>
    </location>
    <ligand>
        <name>GTP</name>
        <dbReference type="ChEBI" id="CHEBI:37565"/>
    </ligand>
</feature>
<feature type="binding site" evidence="10">
    <location>
        <position position="74"/>
    </location>
    <ligand>
        <name>(6S)-5-formyl-5,6,7,8-tetrahydrofolate</name>
        <dbReference type="ChEBI" id="CHEBI:57457"/>
    </ligand>
</feature>
<keyword evidence="7 10" id="KW-0460">Magnesium</keyword>